<comment type="caution">
    <text evidence="2">The sequence shown here is derived from an EMBL/GenBank/DDBJ whole genome shotgun (WGS) entry which is preliminary data.</text>
</comment>
<evidence type="ECO:0000313" key="2">
    <source>
        <dbReference type="EMBL" id="KAK7364095.1"/>
    </source>
</evidence>
<evidence type="ECO:0000256" key="1">
    <source>
        <dbReference type="SAM" id="MobiDB-lite"/>
    </source>
</evidence>
<sequence>MSSTSVPPLMEAVEEVPLSREGGSPVPTLCVVLPWPTSGVAPRLLQAGRRPEDSVEVEEIAEDGLETTTTVRRLRDLWESGEFTVRPRWRSNGGLGPIHYGTNSESRLSVCSNAESDCDIFKCNNRIRLEEMVDESARLWDLAKQLGMKCLGDEAEVVSEMERLEERDNEVKKMSEEGTTNGAL</sequence>
<protein>
    <submittedName>
        <fullName evidence="2">Uncharacterized protein</fullName>
    </submittedName>
</protein>
<evidence type="ECO:0000313" key="3">
    <source>
        <dbReference type="Proteomes" id="UP001374584"/>
    </source>
</evidence>
<dbReference type="Proteomes" id="UP001374584">
    <property type="component" value="Unassembled WGS sequence"/>
</dbReference>
<feature type="compositionally biased region" description="Basic and acidic residues" evidence="1">
    <location>
        <begin position="164"/>
        <end position="176"/>
    </location>
</feature>
<dbReference type="AlphaFoldDB" id="A0AAN9MZT0"/>
<feature type="region of interest" description="Disordered" evidence="1">
    <location>
        <begin position="164"/>
        <end position="184"/>
    </location>
</feature>
<keyword evidence="3" id="KW-1185">Reference proteome</keyword>
<organism evidence="2 3">
    <name type="scientific">Phaseolus coccineus</name>
    <name type="common">Scarlet runner bean</name>
    <name type="synonym">Phaseolus multiflorus</name>
    <dbReference type="NCBI Taxonomy" id="3886"/>
    <lineage>
        <taxon>Eukaryota</taxon>
        <taxon>Viridiplantae</taxon>
        <taxon>Streptophyta</taxon>
        <taxon>Embryophyta</taxon>
        <taxon>Tracheophyta</taxon>
        <taxon>Spermatophyta</taxon>
        <taxon>Magnoliopsida</taxon>
        <taxon>eudicotyledons</taxon>
        <taxon>Gunneridae</taxon>
        <taxon>Pentapetalae</taxon>
        <taxon>rosids</taxon>
        <taxon>fabids</taxon>
        <taxon>Fabales</taxon>
        <taxon>Fabaceae</taxon>
        <taxon>Papilionoideae</taxon>
        <taxon>50 kb inversion clade</taxon>
        <taxon>NPAAA clade</taxon>
        <taxon>indigoferoid/millettioid clade</taxon>
        <taxon>Phaseoleae</taxon>
        <taxon>Phaseolus</taxon>
    </lineage>
</organism>
<reference evidence="2 3" key="1">
    <citation type="submission" date="2024-01" db="EMBL/GenBank/DDBJ databases">
        <title>The genomes of 5 underutilized Papilionoideae crops provide insights into root nodulation and disease resistanc.</title>
        <authorList>
            <person name="Jiang F."/>
        </authorList>
    </citation>
    <scope>NUCLEOTIDE SEQUENCE [LARGE SCALE GENOMIC DNA]</scope>
    <source>
        <strain evidence="2">JINMINGXINNONG_FW02</strain>
        <tissue evidence="2">Leaves</tissue>
    </source>
</reference>
<dbReference type="EMBL" id="JAYMYR010000005">
    <property type="protein sequence ID" value="KAK7364095.1"/>
    <property type="molecule type" value="Genomic_DNA"/>
</dbReference>
<name>A0AAN9MZT0_PHACN</name>
<gene>
    <name evidence="2" type="ORF">VNO80_12478</name>
</gene>
<accession>A0AAN9MZT0</accession>
<proteinExistence type="predicted"/>